<dbReference type="RefSeq" id="XP_057389758.1">
    <property type="nucleotide sequence ID" value="XM_057533775.1"/>
</dbReference>
<sequence length="212" mass="25015">MEKVIFQAEITRHLQEVEKVKETQGEELPSDQCVKPWSNHEIRSFLQEWELLEDEELKKNYHRASRIIARHLKQTGINKSRRKCLQMLINMQDLYWTVHEANQRPRSEPLPCPYGEALHRILEHRGENKDFSEVADVPPPEYQPPACAIPDCFEELLWAPPHMIYIEDPQVPRWEPWNMYLPQSSPCLFPAFLPLHPGPQQQWSTLSDTESD</sequence>
<dbReference type="Proteomes" id="UP001652580">
    <property type="component" value="Chromosome 19"/>
</dbReference>
<reference evidence="2" key="1">
    <citation type="submission" date="2025-08" db="UniProtKB">
        <authorList>
            <consortium name="RefSeq"/>
        </authorList>
    </citation>
    <scope>IDENTIFICATION</scope>
</reference>
<dbReference type="GeneID" id="130705703"/>
<evidence type="ECO:0000313" key="1">
    <source>
        <dbReference type="Proteomes" id="UP001652580"/>
    </source>
</evidence>
<accession>A0ABM3SIT0</accession>
<evidence type="ECO:0000313" key="2">
    <source>
        <dbReference type="RefSeq" id="XP_057389758.1"/>
    </source>
</evidence>
<name>A0ABM3SIT0_BALAC</name>
<keyword evidence="1" id="KW-1185">Reference proteome</keyword>
<dbReference type="PANTHER" id="PTHR31512:SF2">
    <property type="entry name" value="MYB_SANT DNA BINDING DOMAIN CONTAINING 5"/>
    <property type="match status" value="1"/>
</dbReference>
<dbReference type="PANTHER" id="PTHR31512">
    <property type="entry name" value="GENE 12569-RELATED"/>
    <property type="match status" value="1"/>
</dbReference>
<protein>
    <submittedName>
        <fullName evidence="2">Uncharacterized protein</fullName>
    </submittedName>
</protein>
<gene>
    <name evidence="2" type="primary">MSANTD5</name>
</gene>
<proteinExistence type="predicted"/>
<organism evidence="1 2">
    <name type="scientific">Balaenoptera acutorostrata</name>
    <name type="common">Common minke whale</name>
    <name type="synonym">Balaena rostrata</name>
    <dbReference type="NCBI Taxonomy" id="9767"/>
    <lineage>
        <taxon>Eukaryota</taxon>
        <taxon>Metazoa</taxon>
        <taxon>Chordata</taxon>
        <taxon>Craniata</taxon>
        <taxon>Vertebrata</taxon>
        <taxon>Euteleostomi</taxon>
        <taxon>Mammalia</taxon>
        <taxon>Eutheria</taxon>
        <taxon>Laurasiatheria</taxon>
        <taxon>Artiodactyla</taxon>
        <taxon>Whippomorpha</taxon>
        <taxon>Cetacea</taxon>
        <taxon>Mysticeti</taxon>
        <taxon>Balaenopteridae</taxon>
        <taxon>Balaenoptera</taxon>
    </lineage>
</organism>